<evidence type="ECO:0000313" key="3">
    <source>
        <dbReference type="Proteomes" id="UP001054945"/>
    </source>
</evidence>
<dbReference type="AlphaFoldDB" id="A0AAV4NZ64"/>
<evidence type="ECO:0000313" key="2">
    <source>
        <dbReference type="EMBL" id="GIX88841.1"/>
    </source>
</evidence>
<evidence type="ECO:0000256" key="1">
    <source>
        <dbReference type="SAM" id="SignalP"/>
    </source>
</evidence>
<comment type="caution">
    <text evidence="2">The sequence shown here is derived from an EMBL/GenBank/DDBJ whole genome shotgun (WGS) entry which is preliminary data.</text>
</comment>
<dbReference type="EMBL" id="BPLR01021365">
    <property type="protein sequence ID" value="GIX88841.1"/>
    <property type="molecule type" value="Genomic_DNA"/>
</dbReference>
<accession>A0AAV4NZ64</accession>
<name>A0AAV4NZ64_CAEEX</name>
<sequence>MGGVTFHAERGLQSGKFAFACLLWVCCDLCCSAPGLQGNLPDCCNNSSIVLLCIRNREKCSNSTIAVHCGRNFISAGTFKVVATWAESLFISVLTVTLATVASGVNL</sequence>
<keyword evidence="1" id="KW-0732">Signal</keyword>
<dbReference type="Proteomes" id="UP001054945">
    <property type="component" value="Unassembled WGS sequence"/>
</dbReference>
<feature type="signal peptide" evidence="1">
    <location>
        <begin position="1"/>
        <end position="38"/>
    </location>
</feature>
<keyword evidence="3" id="KW-1185">Reference proteome</keyword>
<gene>
    <name evidence="2" type="ORF">CEXT_482031</name>
</gene>
<protein>
    <submittedName>
        <fullName evidence="2">Uncharacterized protein</fullName>
    </submittedName>
</protein>
<reference evidence="2 3" key="1">
    <citation type="submission" date="2021-06" db="EMBL/GenBank/DDBJ databases">
        <title>Caerostris extrusa draft genome.</title>
        <authorList>
            <person name="Kono N."/>
            <person name="Arakawa K."/>
        </authorList>
    </citation>
    <scope>NUCLEOTIDE SEQUENCE [LARGE SCALE GENOMIC DNA]</scope>
</reference>
<proteinExistence type="predicted"/>
<feature type="chain" id="PRO_5043697048" evidence="1">
    <location>
        <begin position="39"/>
        <end position="107"/>
    </location>
</feature>
<organism evidence="2 3">
    <name type="scientific">Caerostris extrusa</name>
    <name type="common">Bark spider</name>
    <name type="synonym">Caerostris bankana</name>
    <dbReference type="NCBI Taxonomy" id="172846"/>
    <lineage>
        <taxon>Eukaryota</taxon>
        <taxon>Metazoa</taxon>
        <taxon>Ecdysozoa</taxon>
        <taxon>Arthropoda</taxon>
        <taxon>Chelicerata</taxon>
        <taxon>Arachnida</taxon>
        <taxon>Araneae</taxon>
        <taxon>Araneomorphae</taxon>
        <taxon>Entelegynae</taxon>
        <taxon>Araneoidea</taxon>
        <taxon>Araneidae</taxon>
        <taxon>Caerostris</taxon>
    </lineage>
</organism>